<evidence type="ECO:0000313" key="1">
    <source>
        <dbReference type="EMBL" id="SBR20589.1"/>
    </source>
</evidence>
<reference evidence="1" key="2">
    <citation type="submission" date="2016-06" db="EMBL/GenBank/DDBJ databases">
        <title>The genome of a short-lived fish provides insights into sex chromosome evolution and the genetic control of aging.</title>
        <authorList>
            <person name="Reichwald K."/>
            <person name="Felder M."/>
            <person name="Petzold A."/>
            <person name="Koch P."/>
            <person name="Groth M."/>
            <person name="Platzer M."/>
        </authorList>
    </citation>
    <scope>NUCLEOTIDE SEQUENCE</scope>
    <source>
        <tissue evidence="1">Brain</tissue>
    </source>
</reference>
<sequence>TFEGVPIIFLLCWPPRDTLAETHCARECGAGLLGSAPLPSFSLPYVTVCLYQQVR</sequence>
<dbReference type="EMBL" id="HAEE01000573">
    <property type="protein sequence ID" value="SBR20589.1"/>
    <property type="molecule type" value="Transcribed_RNA"/>
</dbReference>
<protein>
    <submittedName>
        <fullName evidence="1">Uncharacterized protein</fullName>
    </submittedName>
</protein>
<feature type="non-terminal residue" evidence="1">
    <location>
        <position position="55"/>
    </location>
</feature>
<name>A0A1A8JKF0_NOTKU</name>
<dbReference type="AlphaFoldDB" id="A0A1A8JKF0"/>
<proteinExistence type="predicted"/>
<organism evidence="1">
    <name type="scientific">Nothobranchius kuhntae</name>
    <name type="common">Beira killifish</name>
    <dbReference type="NCBI Taxonomy" id="321403"/>
    <lineage>
        <taxon>Eukaryota</taxon>
        <taxon>Metazoa</taxon>
        <taxon>Chordata</taxon>
        <taxon>Craniata</taxon>
        <taxon>Vertebrata</taxon>
        <taxon>Euteleostomi</taxon>
        <taxon>Actinopterygii</taxon>
        <taxon>Neopterygii</taxon>
        <taxon>Teleostei</taxon>
        <taxon>Neoteleostei</taxon>
        <taxon>Acanthomorphata</taxon>
        <taxon>Ovalentaria</taxon>
        <taxon>Atherinomorphae</taxon>
        <taxon>Cyprinodontiformes</taxon>
        <taxon>Nothobranchiidae</taxon>
        <taxon>Nothobranchius</taxon>
    </lineage>
</organism>
<reference evidence="1" key="1">
    <citation type="submission" date="2016-05" db="EMBL/GenBank/DDBJ databases">
        <authorList>
            <person name="Lavstsen T."/>
            <person name="Jespersen J.S."/>
        </authorList>
    </citation>
    <scope>NUCLEOTIDE SEQUENCE</scope>
    <source>
        <tissue evidence="1">Brain</tissue>
    </source>
</reference>
<accession>A0A1A8JKF0</accession>
<gene>
    <name evidence="1" type="primary">Nfu_g_1_012390</name>
</gene>
<feature type="non-terminal residue" evidence="1">
    <location>
        <position position="1"/>
    </location>
</feature>